<evidence type="ECO:0000313" key="1">
    <source>
        <dbReference type="EMBL" id="PLT31842.1"/>
    </source>
</evidence>
<sequence>MRLRGLGVFILFLFLFGCSDKPNTVELEQVETTKELDDEETVDKRFIGGVSKKENDKEIKGFPNRDGFISINDFKSIFQVGMRTSDYNTKLKDLSTMKKAVLVESLENKNKKYTGVFIDCIELSDGVMAVGITNKVTGYWEFNSVDEVRLEQR</sequence>
<keyword evidence="2" id="KW-1185">Reference proteome</keyword>
<proteinExistence type="predicted"/>
<dbReference type="EMBL" id="PGUY01000002">
    <property type="protein sequence ID" value="PLT31842.1"/>
    <property type="molecule type" value="Genomic_DNA"/>
</dbReference>
<dbReference type="RefSeq" id="WP_101639890.1">
    <property type="nucleotide sequence ID" value="NZ_PGUY01000002.1"/>
</dbReference>
<reference evidence="1 2" key="1">
    <citation type="submission" date="2017-11" db="EMBL/GenBank/DDBJ databases">
        <title>Comparitive Functional Genomics of Dry Heat Resistant strains isolated from the Viking Spacecraft.</title>
        <authorList>
            <person name="Seuylemezian A."/>
            <person name="Cooper K."/>
            <person name="Vaishampayan P."/>
        </authorList>
    </citation>
    <scope>NUCLEOTIDE SEQUENCE [LARGE SCALE GENOMIC DNA]</scope>
    <source>
        <strain evidence="1 2">V1-29</strain>
    </source>
</reference>
<dbReference type="PROSITE" id="PS51257">
    <property type="entry name" value="PROKAR_LIPOPROTEIN"/>
    <property type="match status" value="1"/>
</dbReference>
<name>A0A2N5MBU8_9BACI</name>
<protein>
    <submittedName>
        <fullName evidence="1">Uncharacterized protein</fullName>
    </submittedName>
</protein>
<organism evidence="1 2">
    <name type="scientific">Peribacillus deserti</name>
    <dbReference type="NCBI Taxonomy" id="673318"/>
    <lineage>
        <taxon>Bacteria</taxon>
        <taxon>Bacillati</taxon>
        <taxon>Bacillota</taxon>
        <taxon>Bacilli</taxon>
        <taxon>Bacillales</taxon>
        <taxon>Bacillaceae</taxon>
        <taxon>Peribacillus</taxon>
    </lineage>
</organism>
<accession>A0A2N5MBU8</accession>
<gene>
    <name evidence="1" type="ORF">CUU66_01400</name>
</gene>
<dbReference type="AlphaFoldDB" id="A0A2N5MBU8"/>
<evidence type="ECO:0000313" key="2">
    <source>
        <dbReference type="Proteomes" id="UP000234748"/>
    </source>
</evidence>
<comment type="caution">
    <text evidence="1">The sequence shown here is derived from an EMBL/GenBank/DDBJ whole genome shotgun (WGS) entry which is preliminary data.</text>
</comment>
<dbReference type="Proteomes" id="UP000234748">
    <property type="component" value="Unassembled WGS sequence"/>
</dbReference>